<dbReference type="Proteomes" id="UP000199393">
    <property type="component" value="Chromosome I"/>
</dbReference>
<keyword evidence="2" id="KW-1185">Reference proteome</keyword>
<gene>
    <name evidence="1" type="ORF">GA0070620_3490</name>
</gene>
<organism evidence="1 2">
    <name type="scientific">Micromonospora krabiensis</name>
    <dbReference type="NCBI Taxonomy" id="307121"/>
    <lineage>
        <taxon>Bacteria</taxon>
        <taxon>Bacillati</taxon>
        <taxon>Actinomycetota</taxon>
        <taxon>Actinomycetes</taxon>
        <taxon>Micromonosporales</taxon>
        <taxon>Micromonosporaceae</taxon>
        <taxon>Micromonospora</taxon>
    </lineage>
</organism>
<accession>A0A1C3N5U3</accession>
<reference evidence="2" key="1">
    <citation type="submission" date="2016-06" db="EMBL/GenBank/DDBJ databases">
        <authorList>
            <person name="Varghese N."/>
        </authorList>
    </citation>
    <scope>NUCLEOTIDE SEQUENCE [LARGE SCALE GENOMIC DNA]</scope>
    <source>
        <strain evidence="2">DSM 45344</strain>
    </source>
</reference>
<sequence length="165" mass="19026">MSDETVLKDITGNVIEPGDTVVYPQMSGRSVQIVLGKLLSYNGKTAQIERTEGARWGASYNRTRYRDKRTGKGIDPYASDKHWETRAHYLYTHETTGEVISEEEMNRRFPLTWGWESDRASRRKRQEFKGQYVPGVLKDYVEEYKDAPKPVTIHNVKNIVKVVTA</sequence>
<dbReference type="STRING" id="307121.GA0070620_3490"/>
<proteinExistence type="predicted"/>
<dbReference type="RefSeq" id="WP_091592187.1">
    <property type="nucleotide sequence ID" value="NZ_JBHRWG010000004.1"/>
</dbReference>
<dbReference type="EMBL" id="LT598496">
    <property type="protein sequence ID" value="SBV27959.1"/>
    <property type="molecule type" value="Genomic_DNA"/>
</dbReference>
<protein>
    <submittedName>
        <fullName evidence="1">Uncharacterized protein</fullName>
    </submittedName>
</protein>
<dbReference type="AlphaFoldDB" id="A0A1C3N5U3"/>
<name>A0A1C3N5U3_9ACTN</name>
<evidence type="ECO:0000313" key="2">
    <source>
        <dbReference type="Proteomes" id="UP000199393"/>
    </source>
</evidence>
<evidence type="ECO:0000313" key="1">
    <source>
        <dbReference type="EMBL" id="SBV27959.1"/>
    </source>
</evidence>